<dbReference type="PANTHER" id="PTHR22946">
    <property type="entry name" value="DIENELACTONE HYDROLASE DOMAIN-CONTAINING PROTEIN-RELATED"/>
    <property type="match status" value="1"/>
</dbReference>
<dbReference type="SUPFAM" id="SSF53474">
    <property type="entry name" value="alpha/beta-Hydrolases"/>
    <property type="match status" value="1"/>
</dbReference>
<protein>
    <submittedName>
        <fullName evidence="3">Alpha/beta fold hydrolase</fullName>
    </submittedName>
</protein>
<name>A0ABP6W716_9PSEU</name>
<feature type="domain" description="Serine aminopeptidase S33" evidence="2">
    <location>
        <begin position="149"/>
        <end position="367"/>
    </location>
</feature>
<dbReference type="Gene3D" id="1.20.1440.110">
    <property type="entry name" value="acylaminoacyl peptidase"/>
    <property type="match status" value="1"/>
</dbReference>
<proteinExistence type="inferred from homology"/>
<organism evidence="3 4">
    <name type="scientific">Amycolatopsis ultiminotia</name>
    <dbReference type="NCBI Taxonomy" id="543629"/>
    <lineage>
        <taxon>Bacteria</taxon>
        <taxon>Bacillati</taxon>
        <taxon>Actinomycetota</taxon>
        <taxon>Actinomycetes</taxon>
        <taxon>Pseudonocardiales</taxon>
        <taxon>Pseudonocardiaceae</taxon>
        <taxon>Amycolatopsis</taxon>
    </lineage>
</organism>
<evidence type="ECO:0000313" key="4">
    <source>
        <dbReference type="Proteomes" id="UP001500689"/>
    </source>
</evidence>
<dbReference type="Gene3D" id="3.40.50.1820">
    <property type="entry name" value="alpha/beta hydrolase"/>
    <property type="match status" value="1"/>
</dbReference>
<accession>A0ABP6W716</accession>
<keyword evidence="4" id="KW-1185">Reference proteome</keyword>
<dbReference type="Proteomes" id="UP001500689">
    <property type="component" value="Unassembled WGS sequence"/>
</dbReference>
<dbReference type="InterPro" id="IPR029058">
    <property type="entry name" value="AB_hydrolase_fold"/>
</dbReference>
<evidence type="ECO:0000256" key="1">
    <source>
        <dbReference type="ARBA" id="ARBA00008645"/>
    </source>
</evidence>
<comment type="similarity">
    <text evidence="1">Belongs to the AB hydrolase superfamily.</text>
</comment>
<evidence type="ECO:0000313" key="3">
    <source>
        <dbReference type="EMBL" id="GAA3546066.1"/>
    </source>
</evidence>
<dbReference type="PANTHER" id="PTHR22946:SF12">
    <property type="entry name" value="CONIDIAL PIGMENT BIOSYNTHESIS PROTEIN AYG1 (AFU_ORTHOLOGUE AFUA_2G17550)"/>
    <property type="match status" value="1"/>
</dbReference>
<comment type="caution">
    <text evidence="3">The sequence shown here is derived from an EMBL/GenBank/DDBJ whole genome shotgun (WGS) entry which is preliminary data.</text>
</comment>
<gene>
    <name evidence="3" type="ORF">GCM10022222_32160</name>
</gene>
<dbReference type="InterPro" id="IPR050261">
    <property type="entry name" value="FrsA_esterase"/>
</dbReference>
<dbReference type="EMBL" id="BAAAZN010000006">
    <property type="protein sequence ID" value="GAA3546066.1"/>
    <property type="molecule type" value="Genomic_DNA"/>
</dbReference>
<sequence length="404" mass="43899">MQRLLFEKDPAFWYETLRSLGHIAYGGADFGEVVTTAGRIVSGDYDSWHDEWLLTADRVATRAHRSLAGGHRVSARDGYLRASNYYRNAEFFLHADPDDPRVEAAYRASVGSFRQAARLLDVEVSPVRIPYEATALPGYFYRAGPGLRPTVLVHNGFDGSAEEMHFVAAAALVERGYHVLSFDGPGQPGARHDHGLVFRPDWEHVVTPVLDFALSRSGVDGSRIALLGNSMGGLLAPRAAAFEQRIAALVALDGVTDMGALVLEQGHSRTEVQHALRNNPVVAGQLAAQAERNPTVRWALGHGPWATGTPSPAEFAARLLDFRLADGVAEQIGCPTLVCSGASDRLFSGQPETLYQRLTCRKTFLEFTDELGAGEHCQAGAARLTMSAVSDWLDHTLSWGGNHV</sequence>
<dbReference type="InterPro" id="IPR022742">
    <property type="entry name" value="Hydrolase_4"/>
</dbReference>
<dbReference type="GO" id="GO:0016787">
    <property type="term" value="F:hydrolase activity"/>
    <property type="evidence" value="ECO:0007669"/>
    <property type="project" value="UniProtKB-KW"/>
</dbReference>
<dbReference type="Pfam" id="PF12146">
    <property type="entry name" value="Hydrolase_4"/>
    <property type="match status" value="1"/>
</dbReference>
<evidence type="ECO:0000259" key="2">
    <source>
        <dbReference type="Pfam" id="PF12146"/>
    </source>
</evidence>
<reference evidence="4" key="1">
    <citation type="journal article" date="2019" name="Int. J. Syst. Evol. Microbiol.">
        <title>The Global Catalogue of Microorganisms (GCM) 10K type strain sequencing project: providing services to taxonomists for standard genome sequencing and annotation.</title>
        <authorList>
            <consortium name="The Broad Institute Genomics Platform"/>
            <consortium name="The Broad Institute Genome Sequencing Center for Infectious Disease"/>
            <person name="Wu L."/>
            <person name="Ma J."/>
        </authorList>
    </citation>
    <scope>NUCLEOTIDE SEQUENCE [LARGE SCALE GENOMIC DNA]</scope>
    <source>
        <strain evidence="4">JCM 16898</strain>
    </source>
</reference>
<keyword evidence="3" id="KW-0378">Hydrolase</keyword>